<proteinExistence type="predicted"/>
<evidence type="ECO:0000256" key="1">
    <source>
        <dbReference type="SAM" id="Phobius"/>
    </source>
</evidence>
<dbReference type="Proteomes" id="UP000218598">
    <property type="component" value="Unassembled WGS sequence"/>
</dbReference>
<feature type="transmembrane region" description="Helical" evidence="1">
    <location>
        <begin position="48"/>
        <end position="70"/>
    </location>
</feature>
<dbReference type="AlphaFoldDB" id="A0A2A3YE01"/>
<keyword evidence="1" id="KW-0472">Membrane</keyword>
<accession>A0A2A3YE01</accession>
<protein>
    <submittedName>
        <fullName evidence="2">Uncharacterized protein</fullName>
    </submittedName>
</protein>
<evidence type="ECO:0000313" key="3">
    <source>
        <dbReference type="Proteomes" id="UP000218598"/>
    </source>
</evidence>
<dbReference type="RefSeq" id="WP_096198041.1">
    <property type="nucleotide sequence ID" value="NZ_BAAAIQ010000014.1"/>
</dbReference>
<evidence type="ECO:0000313" key="2">
    <source>
        <dbReference type="EMBL" id="PCC37563.1"/>
    </source>
</evidence>
<feature type="transmembrane region" description="Helical" evidence="1">
    <location>
        <begin position="23"/>
        <end position="42"/>
    </location>
</feature>
<gene>
    <name evidence="2" type="ORF">CIK66_18675</name>
</gene>
<name>A0A2A3YE01_9MICO</name>
<sequence length="84" mass="9305">MTEAIEPDVAAAPLAGPPPRHKIAILNWISAYPLITLLLWAGEPLIQLVPVYITTLVLSLVLVSLLTFIVTPLMMRLFSKWLQT</sequence>
<keyword evidence="3" id="KW-1185">Reference proteome</keyword>
<dbReference type="OrthoDB" id="5197486at2"/>
<organism evidence="2 3">
    <name type="scientific">Brachybacterium alimentarium</name>
    <dbReference type="NCBI Taxonomy" id="47845"/>
    <lineage>
        <taxon>Bacteria</taxon>
        <taxon>Bacillati</taxon>
        <taxon>Actinomycetota</taxon>
        <taxon>Actinomycetes</taxon>
        <taxon>Micrococcales</taxon>
        <taxon>Dermabacteraceae</taxon>
        <taxon>Brachybacterium</taxon>
    </lineage>
</organism>
<keyword evidence="1" id="KW-0812">Transmembrane</keyword>
<comment type="caution">
    <text evidence="2">The sequence shown here is derived from an EMBL/GenBank/DDBJ whole genome shotgun (WGS) entry which is preliminary data.</text>
</comment>
<keyword evidence="1" id="KW-1133">Transmembrane helix</keyword>
<dbReference type="EMBL" id="NRGR01000067">
    <property type="protein sequence ID" value="PCC37563.1"/>
    <property type="molecule type" value="Genomic_DNA"/>
</dbReference>
<reference evidence="2 3" key="1">
    <citation type="journal article" date="2017" name="Elife">
        <title>Extensive horizontal gene transfer in cheese-associated bacteria.</title>
        <authorList>
            <person name="Bonham K.S."/>
            <person name="Wolfe B.E."/>
            <person name="Dutton R.J."/>
        </authorList>
    </citation>
    <scope>NUCLEOTIDE SEQUENCE [LARGE SCALE GENOMIC DNA]</scope>
    <source>
        <strain evidence="2 3">341_9</strain>
    </source>
</reference>